<protein>
    <recommendedName>
        <fullName evidence="5">HTH lysR-type domain-containing protein</fullName>
    </recommendedName>
</protein>
<evidence type="ECO:0000256" key="1">
    <source>
        <dbReference type="ARBA" id="ARBA00009437"/>
    </source>
</evidence>
<accession>A0A0F5V9I5</accession>
<dbReference type="InterPro" id="IPR000847">
    <property type="entry name" value="LysR_HTH_N"/>
</dbReference>
<dbReference type="SUPFAM" id="SSF53850">
    <property type="entry name" value="Periplasmic binding protein-like II"/>
    <property type="match status" value="1"/>
</dbReference>
<gene>
    <name evidence="6" type="ORF">KY46_16025</name>
</gene>
<comment type="caution">
    <text evidence="6">The sequence shown here is derived from an EMBL/GenBank/DDBJ whole genome shotgun (WGS) entry which is preliminary data.</text>
</comment>
<evidence type="ECO:0000259" key="5">
    <source>
        <dbReference type="PROSITE" id="PS50931"/>
    </source>
</evidence>
<dbReference type="Gene3D" id="1.10.10.10">
    <property type="entry name" value="Winged helix-like DNA-binding domain superfamily/Winged helix DNA-binding domain"/>
    <property type="match status" value="1"/>
</dbReference>
<dbReference type="PRINTS" id="PR00039">
    <property type="entry name" value="HTHLYSR"/>
</dbReference>
<dbReference type="InterPro" id="IPR036390">
    <property type="entry name" value="WH_DNA-bd_sf"/>
</dbReference>
<dbReference type="PROSITE" id="PS50931">
    <property type="entry name" value="HTH_LYSR"/>
    <property type="match status" value="1"/>
</dbReference>
<comment type="similarity">
    <text evidence="1">Belongs to the LysR transcriptional regulatory family.</text>
</comment>
<dbReference type="Proteomes" id="UP000033633">
    <property type="component" value="Unassembled WGS sequence"/>
</dbReference>
<reference evidence="6 7" key="1">
    <citation type="submission" date="2014-12" db="EMBL/GenBank/DDBJ databases">
        <title>Mercury Reductase activity and rhizosphere competence traits in the genome of root associated Photobacterium halotolerans MELD1.</title>
        <authorList>
            <person name="Mathew D.C."/>
            <person name="Huang C.-C."/>
        </authorList>
    </citation>
    <scope>NUCLEOTIDE SEQUENCE [LARGE SCALE GENOMIC DNA]</scope>
    <source>
        <strain evidence="6 7">MELD1</strain>
    </source>
</reference>
<dbReference type="STRING" id="265726.KY46_16025"/>
<proteinExistence type="inferred from homology"/>
<dbReference type="RefSeq" id="WP_046221626.1">
    <property type="nucleotide sequence ID" value="NZ_JWYV01000015.1"/>
</dbReference>
<evidence type="ECO:0000256" key="3">
    <source>
        <dbReference type="ARBA" id="ARBA00023125"/>
    </source>
</evidence>
<keyword evidence="2" id="KW-0805">Transcription regulation</keyword>
<keyword evidence="7" id="KW-1185">Reference proteome</keyword>
<name>A0A0F5V9I5_9GAMM</name>
<keyword evidence="3" id="KW-0238">DNA-binding</keyword>
<evidence type="ECO:0000313" key="6">
    <source>
        <dbReference type="EMBL" id="KKC98840.1"/>
    </source>
</evidence>
<dbReference type="Gene3D" id="3.40.190.10">
    <property type="entry name" value="Periplasmic binding protein-like II"/>
    <property type="match status" value="2"/>
</dbReference>
<organism evidence="6 7">
    <name type="scientific">Photobacterium halotolerans</name>
    <dbReference type="NCBI Taxonomy" id="265726"/>
    <lineage>
        <taxon>Bacteria</taxon>
        <taxon>Pseudomonadati</taxon>
        <taxon>Pseudomonadota</taxon>
        <taxon>Gammaproteobacteria</taxon>
        <taxon>Vibrionales</taxon>
        <taxon>Vibrionaceae</taxon>
        <taxon>Photobacterium</taxon>
    </lineage>
</organism>
<dbReference type="AlphaFoldDB" id="A0A0F5V9I5"/>
<dbReference type="FunFam" id="1.10.10.10:FF:000001">
    <property type="entry name" value="LysR family transcriptional regulator"/>
    <property type="match status" value="1"/>
</dbReference>
<dbReference type="GO" id="GO:0003700">
    <property type="term" value="F:DNA-binding transcription factor activity"/>
    <property type="evidence" value="ECO:0007669"/>
    <property type="project" value="InterPro"/>
</dbReference>
<dbReference type="PANTHER" id="PTHR30126">
    <property type="entry name" value="HTH-TYPE TRANSCRIPTIONAL REGULATOR"/>
    <property type="match status" value="1"/>
</dbReference>
<dbReference type="OrthoDB" id="5289754at2"/>
<dbReference type="PANTHER" id="PTHR30126:SF99">
    <property type="entry name" value="TRANSCRIPTIONAL REGULATOR LYSR FAMILY"/>
    <property type="match status" value="1"/>
</dbReference>
<keyword evidence="4" id="KW-0804">Transcription</keyword>
<sequence>MKLNRQWLHTFATLVEAGQFTETAARLHMTQPGVSQHIRKLEQQVGQALLVRTGKKFELTHAGTVLYQHSQALMTEEKRLQQALSQDNPDAGPCRFAMSGTLANQLYPLFVQRQLEYPGLVVGVESAPDQRVLHLLEMDEIDLGIVTEPPAQARFHRERIGEETLCLVFPATQPQSELSQALLTETGFIDHPNARRYLDSVLLDLPFSIPHDSLPVRGYINQLSQILLPVSLGLGFTVLPESTILESPYVQDLRILHRSINAREPLYLIRKRHRELASRYTWFIDCIRQTLQSS</sequence>
<dbReference type="GO" id="GO:0000976">
    <property type="term" value="F:transcription cis-regulatory region binding"/>
    <property type="evidence" value="ECO:0007669"/>
    <property type="project" value="TreeGrafter"/>
</dbReference>
<evidence type="ECO:0000313" key="7">
    <source>
        <dbReference type="Proteomes" id="UP000033633"/>
    </source>
</evidence>
<dbReference type="EMBL" id="JWYV01000015">
    <property type="protein sequence ID" value="KKC98840.1"/>
    <property type="molecule type" value="Genomic_DNA"/>
</dbReference>
<feature type="domain" description="HTH lysR-type" evidence="5">
    <location>
        <begin position="1"/>
        <end position="60"/>
    </location>
</feature>
<dbReference type="SUPFAM" id="SSF46785">
    <property type="entry name" value="Winged helix' DNA-binding domain"/>
    <property type="match status" value="1"/>
</dbReference>
<dbReference type="InterPro" id="IPR005119">
    <property type="entry name" value="LysR_subst-bd"/>
</dbReference>
<dbReference type="InterPro" id="IPR036388">
    <property type="entry name" value="WH-like_DNA-bd_sf"/>
</dbReference>
<evidence type="ECO:0000256" key="2">
    <source>
        <dbReference type="ARBA" id="ARBA00023015"/>
    </source>
</evidence>
<dbReference type="CDD" id="cd05466">
    <property type="entry name" value="PBP2_LTTR_substrate"/>
    <property type="match status" value="1"/>
</dbReference>
<dbReference type="Pfam" id="PF00126">
    <property type="entry name" value="HTH_1"/>
    <property type="match status" value="1"/>
</dbReference>
<evidence type="ECO:0000256" key="4">
    <source>
        <dbReference type="ARBA" id="ARBA00023163"/>
    </source>
</evidence>
<dbReference type="Pfam" id="PF03466">
    <property type="entry name" value="LysR_substrate"/>
    <property type="match status" value="1"/>
</dbReference>
<dbReference type="PATRIC" id="fig|265726.11.peg.1459"/>